<keyword evidence="5 7" id="KW-0508">mRNA splicing</keyword>
<dbReference type="Pfam" id="PF19252">
    <property type="entry name" value="HIND"/>
    <property type="match status" value="1"/>
</dbReference>
<gene>
    <name evidence="9" type="ORF">HK100_003748</name>
</gene>
<dbReference type="InterPro" id="IPR005037">
    <property type="entry name" value="PRP38"/>
</dbReference>
<dbReference type="Proteomes" id="UP001211907">
    <property type="component" value="Unassembled WGS sequence"/>
</dbReference>
<sequence>MTLEYSFEAIDLKYVGGQFGMQRPTEFLCLTLRLLQLQPEKSIIAVYLQNEDHKYLTALAAFYLRLTFKSVDVYKYLEPLLLDKRKLRMRDAQGNYYLSYMDEFADNLLRQDRVCEIILPRITKRSVLVEAKDLDERVSPLEEDLDLMIEEEEQAEEAAAAVATVSEDEGEEEKANENHKNVKVSRDSTDREDVEMIRVVATSNPPTSEDGAHKRNDVRTRVTYSRSRSRSRSRDRKQSEHRERNHNYNSDRSNSDSRDFRHHNHQHNNNNRVYRDRDSVSEIDYRTRAPSPNNSRSSRRDDYRHGRDDEKDGRNRNAYIRRDDESRRYRDGRRYHDDDNKKYPDGKGDNRIDKNEQSTDEAETGGKNNNNEDNNGMVEFGPEIPTEGGDLKKKKKYSTKKVNALFKKKDNSAVAGSDEKSAADRGDGGGNRESMSIEETNKMRISLGLKPLKQ</sequence>
<comment type="caution">
    <text evidence="9">The sequence shown here is derived from an EMBL/GenBank/DDBJ whole genome shotgun (WGS) entry which is preliminary data.</text>
</comment>
<evidence type="ECO:0000256" key="7">
    <source>
        <dbReference type="RuleBase" id="RU367025"/>
    </source>
</evidence>
<feature type="compositionally biased region" description="Basic and acidic residues" evidence="8">
    <location>
        <begin position="236"/>
        <end position="246"/>
    </location>
</feature>
<evidence type="ECO:0000256" key="2">
    <source>
        <dbReference type="ARBA" id="ARBA00006164"/>
    </source>
</evidence>
<comment type="subcellular location">
    <subcellularLocation>
        <location evidence="1 7">Nucleus</location>
    </subcellularLocation>
</comment>
<name>A0AAD5T7C7_9FUNG</name>
<evidence type="ECO:0000313" key="9">
    <source>
        <dbReference type="EMBL" id="KAJ3134236.1"/>
    </source>
</evidence>
<evidence type="ECO:0000256" key="8">
    <source>
        <dbReference type="SAM" id="MobiDB-lite"/>
    </source>
</evidence>
<dbReference type="PANTHER" id="PTHR23142">
    <property type="entry name" value="PRE-MRNA-SPLICING FACTOR 38A-RELATED"/>
    <property type="match status" value="1"/>
</dbReference>
<feature type="compositionally biased region" description="Basic and acidic residues" evidence="8">
    <location>
        <begin position="273"/>
        <end position="287"/>
    </location>
</feature>
<dbReference type="InterPro" id="IPR045347">
    <property type="entry name" value="HIND"/>
</dbReference>
<organism evidence="9 10">
    <name type="scientific">Physocladia obscura</name>
    <dbReference type="NCBI Taxonomy" id="109957"/>
    <lineage>
        <taxon>Eukaryota</taxon>
        <taxon>Fungi</taxon>
        <taxon>Fungi incertae sedis</taxon>
        <taxon>Chytridiomycota</taxon>
        <taxon>Chytridiomycota incertae sedis</taxon>
        <taxon>Chytridiomycetes</taxon>
        <taxon>Chytridiales</taxon>
        <taxon>Chytriomycetaceae</taxon>
        <taxon>Physocladia</taxon>
    </lineage>
</organism>
<comment type="function">
    <text evidence="7">Required for pre-mRNA splicing.</text>
</comment>
<evidence type="ECO:0000256" key="5">
    <source>
        <dbReference type="ARBA" id="ARBA00023187"/>
    </source>
</evidence>
<reference evidence="9" key="1">
    <citation type="submission" date="2020-05" db="EMBL/GenBank/DDBJ databases">
        <title>Phylogenomic resolution of chytrid fungi.</title>
        <authorList>
            <person name="Stajich J.E."/>
            <person name="Amses K."/>
            <person name="Simmons R."/>
            <person name="Seto K."/>
            <person name="Myers J."/>
            <person name="Bonds A."/>
            <person name="Quandt C.A."/>
            <person name="Barry K."/>
            <person name="Liu P."/>
            <person name="Grigoriev I."/>
            <person name="Longcore J.E."/>
            <person name="James T.Y."/>
        </authorList>
    </citation>
    <scope>NUCLEOTIDE SEQUENCE</scope>
    <source>
        <strain evidence="9">JEL0513</strain>
    </source>
</reference>
<dbReference type="GO" id="GO:0000398">
    <property type="term" value="P:mRNA splicing, via spliceosome"/>
    <property type="evidence" value="ECO:0007669"/>
    <property type="project" value="UniProtKB-UniRule"/>
</dbReference>
<evidence type="ECO:0000313" key="10">
    <source>
        <dbReference type="Proteomes" id="UP001211907"/>
    </source>
</evidence>
<protein>
    <recommendedName>
        <fullName evidence="7">Pre-mRNA-splicing factor 38</fullName>
    </recommendedName>
</protein>
<keyword evidence="6 7" id="KW-0539">Nucleus</keyword>
<feature type="compositionally biased region" description="Basic and acidic residues" evidence="8">
    <location>
        <begin position="173"/>
        <end position="196"/>
    </location>
</feature>
<accession>A0AAD5T7C7</accession>
<dbReference type="EMBL" id="JADGJH010000196">
    <property type="protein sequence ID" value="KAJ3134236.1"/>
    <property type="molecule type" value="Genomic_DNA"/>
</dbReference>
<proteinExistence type="inferred from homology"/>
<dbReference type="AlphaFoldDB" id="A0AAD5T7C7"/>
<feature type="compositionally biased region" description="Basic and acidic residues" evidence="8">
    <location>
        <begin position="407"/>
        <end position="427"/>
    </location>
</feature>
<feature type="compositionally biased region" description="Basic and acidic residues" evidence="8">
    <location>
        <begin position="298"/>
        <end position="357"/>
    </location>
</feature>
<dbReference type="GO" id="GO:0005681">
    <property type="term" value="C:spliceosomal complex"/>
    <property type="evidence" value="ECO:0007669"/>
    <property type="project" value="UniProtKB-KW"/>
</dbReference>
<dbReference type="Pfam" id="PF03371">
    <property type="entry name" value="PRP38"/>
    <property type="match status" value="1"/>
</dbReference>
<keyword evidence="4 7" id="KW-0747">Spliceosome</keyword>
<evidence type="ECO:0000256" key="1">
    <source>
        <dbReference type="ARBA" id="ARBA00004123"/>
    </source>
</evidence>
<feature type="compositionally biased region" description="Basic and acidic residues" evidence="8">
    <location>
        <begin position="210"/>
        <end position="220"/>
    </location>
</feature>
<comment type="similarity">
    <text evidence="2 7">Belongs to the PRP38 family.</text>
</comment>
<evidence type="ECO:0000256" key="6">
    <source>
        <dbReference type="ARBA" id="ARBA00023242"/>
    </source>
</evidence>
<feature type="region of interest" description="Disordered" evidence="8">
    <location>
        <begin position="160"/>
        <end position="454"/>
    </location>
</feature>
<evidence type="ECO:0000256" key="3">
    <source>
        <dbReference type="ARBA" id="ARBA00022664"/>
    </source>
</evidence>
<dbReference type="GO" id="GO:0046540">
    <property type="term" value="C:U4/U6 x U5 tri-snRNP complex"/>
    <property type="evidence" value="ECO:0007669"/>
    <property type="project" value="InterPro"/>
</dbReference>
<keyword evidence="3 7" id="KW-0507">mRNA processing</keyword>
<keyword evidence="10" id="KW-1185">Reference proteome</keyword>
<evidence type="ECO:0000256" key="4">
    <source>
        <dbReference type="ARBA" id="ARBA00022728"/>
    </source>
</evidence>